<keyword evidence="1" id="KW-0472">Membrane</keyword>
<dbReference type="InterPro" id="IPR048136">
    <property type="entry name" value="STM3941-like"/>
</dbReference>
<keyword evidence="3" id="KW-1185">Reference proteome</keyword>
<dbReference type="Proteomes" id="UP000830343">
    <property type="component" value="Chromosome"/>
</dbReference>
<proteinExistence type="predicted"/>
<sequence>MNEIIIKKSNIRMFFAFLTLVCGGLIFTLFLVYGTADSYEWLLKFMCFSMAGMLYFFSLFYIKQIVLNKPLLIINEEGFYDYSSMFATGNRIVRWSDVENIYPNGDASGALIFVAVKDEFWEREKLWIASRLGIHIMTKFSKGYDDEECFNLMNEAFNEYKKKNSLDVKKRK</sequence>
<reference evidence="2" key="1">
    <citation type="submission" date="2022-03" db="EMBL/GenBank/DDBJ databases">
        <authorList>
            <person name="Vrbovska V."/>
            <person name="Kovarovic V."/>
            <person name="Botka T."/>
            <person name="Pantucek R."/>
        </authorList>
    </citation>
    <scope>NUCLEOTIDE SEQUENCE</scope>
    <source>
        <strain evidence="2">CCM 2609</strain>
    </source>
</reference>
<dbReference type="NCBIfam" id="NF041635">
    <property type="entry name" value="STM3941_fam"/>
    <property type="match status" value="1"/>
</dbReference>
<evidence type="ECO:0000313" key="2">
    <source>
        <dbReference type="EMBL" id="UOB20757.1"/>
    </source>
</evidence>
<reference evidence="2" key="2">
    <citation type="submission" date="2022-04" db="EMBL/GenBank/DDBJ databases">
        <title>Antimicrobial genetic elements in methicillin-resistant Macrococcus armenti.</title>
        <authorList>
            <person name="Keller J.E."/>
            <person name="Schwendener S."/>
            <person name="Pantucek R."/>
            <person name="Perreten V."/>
        </authorList>
    </citation>
    <scope>NUCLEOTIDE SEQUENCE</scope>
    <source>
        <strain evidence="2">CCM 2609</strain>
    </source>
</reference>
<organism evidence="2 3">
    <name type="scientific">Macrococcus armenti</name>
    <dbReference type="NCBI Taxonomy" id="2875764"/>
    <lineage>
        <taxon>Bacteria</taxon>
        <taxon>Bacillati</taxon>
        <taxon>Bacillota</taxon>
        <taxon>Bacilli</taxon>
        <taxon>Bacillales</taxon>
        <taxon>Staphylococcaceae</taxon>
        <taxon>Macrococcus</taxon>
    </lineage>
</organism>
<protein>
    <recommendedName>
        <fullName evidence="4">YcxB family protein</fullName>
    </recommendedName>
</protein>
<dbReference type="EMBL" id="CP094348">
    <property type="protein sequence ID" value="UOB20757.1"/>
    <property type="molecule type" value="Genomic_DNA"/>
</dbReference>
<name>A0ABY3ZVE0_9STAP</name>
<dbReference type="RefSeq" id="WP_243366019.1">
    <property type="nucleotide sequence ID" value="NZ_CP094348.1"/>
</dbReference>
<feature type="transmembrane region" description="Helical" evidence="1">
    <location>
        <begin position="12"/>
        <end position="35"/>
    </location>
</feature>
<accession>A0ABY3ZVE0</accession>
<gene>
    <name evidence="2" type="ORF">MRZ06_01340</name>
</gene>
<evidence type="ECO:0008006" key="4">
    <source>
        <dbReference type="Google" id="ProtNLM"/>
    </source>
</evidence>
<feature type="transmembrane region" description="Helical" evidence="1">
    <location>
        <begin position="41"/>
        <end position="62"/>
    </location>
</feature>
<keyword evidence="1" id="KW-1133">Transmembrane helix</keyword>
<evidence type="ECO:0000256" key="1">
    <source>
        <dbReference type="SAM" id="Phobius"/>
    </source>
</evidence>
<keyword evidence="1" id="KW-0812">Transmembrane</keyword>
<evidence type="ECO:0000313" key="3">
    <source>
        <dbReference type="Proteomes" id="UP000830343"/>
    </source>
</evidence>